<organism evidence="1 2">
    <name type="scientific">Alligator mississippiensis</name>
    <name type="common">American alligator</name>
    <dbReference type="NCBI Taxonomy" id="8496"/>
    <lineage>
        <taxon>Eukaryota</taxon>
        <taxon>Metazoa</taxon>
        <taxon>Chordata</taxon>
        <taxon>Craniata</taxon>
        <taxon>Vertebrata</taxon>
        <taxon>Euteleostomi</taxon>
        <taxon>Archelosauria</taxon>
        <taxon>Archosauria</taxon>
        <taxon>Crocodylia</taxon>
        <taxon>Alligatoridae</taxon>
        <taxon>Alligatorinae</taxon>
        <taxon>Alligator</taxon>
    </lineage>
</organism>
<accession>A0A151P7I6</accession>
<name>A0A151P7I6_ALLMI</name>
<reference evidence="1 2" key="1">
    <citation type="journal article" date="2012" name="Genome Biol.">
        <title>Sequencing three crocodilian genomes to illuminate the evolution of archosaurs and amniotes.</title>
        <authorList>
            <person name="St John J.A."/>
            <person name="Braun E.L."/>
            <person name="Isberg S.R."/>
            <person name="Miles L.G."/>
            <person name="Chong A.Y."/>
            <person name="Gongora J."/>
            <person name="Dalzell P."/>
            <person name="Moran C."/>
            <person name="Bed'hom B."/>
            <person name="Abzhanov A."/>
            <person name="Burgess S.C."/>
            <person name="Cooksey A.M."/>
            <person name="Castoe T.A."/>
            <person name="Crawford N.G."/>
            <person name="Densmore L.D."/>
            <person name="Drew J.C."/>
            <person name="Edwards S.V."/>
            <person name="Faircloth B.C."/>
            <person name="Fujita M.K."/>
            <person name="Greenwold M.J."/>
            <person name="Hoffmann F.G."/>
            <person name="Howard J.M."/>
            <person name="Iguchi T."/>
            <person name="Janes D.E."/>
            <person name="Khan S.Y."/>
            <person name="Kohno S."/>
            <person name="de Koning A.J."/>
            <person name="Lance S.L."/>
            <person name="McCarthy F.M."/>
            <person name="McCormack J.E."/>
            <person name="Merchant M.E."/>
            <person name="Peterson D.G."/>
            <person name="Pollock D.D."/>
            <person name="Pourmand N."/>
            <person name="Raney B.J."/>
            <person name="Roessler K.A."/>
            <person name="Sanford J.R."/>
            <person name="Sawyer R.H."/>
            <person name="Schmidt C.J."/>
            <person name="Triplett E.W."/>
            <person name="Tuberville T.D."/>
            <person name="Venegas-Anaya M."/>
            <person name="Howard J.T."/>
            <person name="Jarvis E.D."/>
            <person name="Guillette L.J.Jr."/>
            <person name="Glenn T.C."/>
            <person name="Green R.E."/>
            <person name="Ray D.A."/>
        </authorList>
    </citation>
    <scope>NUCLEOTIDE SEQUENCE [LARGE SCALE GENOMIC DNA]</scope>
    <source>
        <strain evidence="1">KSC_2009_1</strain>
    </source>
</reference>
<dbReference type="Proteomes" id="UP000050525">
    <property type="component" value="Unassembled WGS sequence"/>
</dbReference>
<keyword evidence="2" id="KW-1185">Reference proteome</keyword>
<gene>
    <name evidence="1" type="ORF">Y1Q_0023042</name>
</gene>
<evidence type="ECO:0000313" key="2">
    <source>
        <dbReference type="Proteomes" id="UP000050525"/>
    </source>
</evidence>
<comment type="caution">
    <text evidence="1">The sequence shown here is derived from an EMBL/GenBank/DDBJ whole genome shotgun (WGS) entry which is preliminary data.</text>
</comment>
<dbReference type="AlphaFoldDB" id="A0A151P7I6"/>
<proteinExistence type="predicted"/>
<sequence length="139" mass="15618">MAQERAQDWTWEDLPSVAGECIDGCIDSSDINLQSLISHFTRACEEFGLTISIKMTSFMGQNIVSPSAIPISENVLDVEFLGGTKLPMLTSLNVPFFRATILFLVRVNLDGLAICGEWMMAIYPRISWMENCTGRRQHR</sequence>
<protein>
    <submittedName>
        <fullName evidence="1">Uncharacterized protein</fullName>
    </submittedName>
</protein>
<evidence type="ECO:0000313" key="1">
    <source>
        <dbReference type="EMBL" id="KYO44992.1"/>
    </source>
</evidence>
<dbReference type="EMBL" id="AKHW03000640">
    <property type="protein sequence ID" value="KYO44992.1"/>
    <property type="molecule type" value="Genomic_DNA"/>
</dbReference>